<evidence type="ECO:0000313" key="2">
    <source>
        <dbReference type="EMBL" id="KAG6370730.1"/>
    </source>
</evidence>
<organism evidence="2 4">
    <name type="scientific">Boletus reticuloceps</name>
    <dbReference type="NCBI Taxonomy" id="495285"/>
    <lineage>
        <taxon>Eukaryota</taxon>
        <taxon>Fungi</taxon>
        <taxon>Dikarya</taxon>
        <taxon>Basidiomycota</taxon>
        <taxon>Agaricomycotina</taxon>
        <taxon>Agaricomycetes</taxon>
        <taxon>Agaricomycetidae</taxon>
        <taxon>Boletales</taxon>
        <taxon>Boletineae</taxon>
        <taxon>Boletaceae</taxon>
        <taxon>Boletoideae</taxon>
        <taxon>Boletus</taxon>
    </lineage>
</organism>
<protein>
    <submittedName>
        <fullName evidence="2">Uncharacterized protein</fullName>
    </submittedName>
</protein>
<gene>
    <name evidence="2" type="ORF">JVT61DRAFT_11117</name>
    <name evidence="3" type="ORF">JVT61DRAFT_4652</name>
</gene>
<dbReference type="InterPro" id="IPR029047">
    <property type="entry name" value="HSP70_peptide-bd_sf"/>
</dbReference>
<name>A0A8I3A5R0_9AGAM</name>
<feature type="region of interest" description="Disordered" evidence="1">
    <location>
        <begin position="15"/>
        <end position="37"/>
    </location>
</feature>
<evidence type="ECO:0000313" key="4">
    <source>
        <dbReference type="Proteomes" id="UP000683000"/>
    </source>
</evidence>
<comment type="caution">
    <text evidence="2">The sequence shown here is derived from an EMBL/GenBank/DDBJ whole genome shotgun (WGS) entry which is preliminary data.</text>
</comment>
<dbReference type="EMBL" id="JAGFBS010000045">
    <property type="protein sequence ID" value="KAG6370730.1"/>
    <property type="molecule type" value="Genomic_DNA"/>
</dbReference>
<proteinExistence type="predicted"/>
<reference evidence="2" key="1">
    <citation type="submission" date="2021-03" db="EMBL/GenBank/DDBJ databases">
        <title>Evolutionary innovations through gain and loss of genes in the ectomycorrhizal Boletales.</title>
        <authorList>
            <person name="Wu G."/>
            <person name="Miyauchi S."/>
            <person name="Morin E."/>
            <person name="Yang Z.-L."/>
            <person name="Xu J."/>
            <person name="Martin F.M."/>
        </authorList>
    </citation>
    <scope>NUCLEOTIDE SEQUENCE</scope>
    <source>
        <strain evidence="2">BR01</strain>
    </source>
</reference>
<evidence type="ECO:0000313" key="3">
    <source>
        <dbReference type="EMBL" id="KAG6374016.1"/>
    </source>
</evidence>
<sequence>MDDFCQSLQEEDEHRRLQQRAHEQVETRGWSGQADSRHRVTTFPRRFTRAKCEALNMDLFSHGHEAPLSRFPRMQMSTRTTLMRAINADEAVAYGAMDVNHLAFGIETTGGVFTKLIARNIIPTRKSQIYGRVRFYCFSDLTANCAHPSVTSVDQGQQLPWQV</sequence>
<dbReference type="Proteomes" id="UP000683000">
    <property type="component" value="Unassembled WGS sequence"/>
</dbReference>
<evidence type="ECO:0000256" key="1">
    <source>
        <dbReference type="SAM" id="MobiDB-lite"/>
    </source>
</evidence>
<feature type="compositionally biased region" description="Basic and acidic residues" evidence="1">
    <location>
        <begin position="15"/>
        <end position="26"/>
    </location>
</feature>
<dbReference type="SUPFAM" id="SSF100920">
    <property type="entry name" value="Heat shock protein 70kD (HSP70), peptide-binding domain"/>
    <property type="match status" value="1"/>
</dbReference>
<dbReference type="EMBL" id="JAGFBS010000019">
    <property type="protein sequence ID" value="KAG6374016.1"/>
    <property type="molecule type" value="Genomic_DNA"/>
</dbReference>
<dbReference type="OrthoDB" id="3263295at2759"/>
<dbReference type="Gene3D" id="2.60.34.10">
    <property type="entry name" value="Substrate Binding Domain Of DNAk, Chain A, domain 1"/>
    <property type="match status" value="1"/>
</dbReference>
<dbReference type="AlphaFoldDB" id="A0A8I3A5R0"/>
<keyword evidence="4" id="KW-1185">Reference proteome</keyword>
<accession>A0A8I3A5R0</accession>